<evidence type="ECO:0000256" key="3">
    <source>
        <dbReference type="ARBA" id="ARBA00023123"/>
    </source>
</evidence>
<keyword evidence="5 6" id="KW-0009">Actin-binding</keyword>
<dbReference type="GO" id="GO:0016459">
    <property type="term" value="C:myosin complex"/>
    <property type="evidence" value="ECO:0007669"/>
    <property type="project" value="UniProtKB-KW"/>
</dbReference>
<keyword evidence="9" id="KW-1185">Reference proteome</keyword>
<dbReference type="Gene3D" id="1.20.58.530">
    <property type="match status" value="1"/>
</dbReference>
<dbReference type="PANTHER" id="PTHR13140">
    <property type="entry name" value="MYOSIN"/>
    <property type="match status" value="1"/>
</dbReference>
<feature type="region of interest" description="Actin-binding" evidence="6">
    <location>
        <begin position="65"/>
        <end position="87"/>
    </location>
</feature>
<evidence type="ECO:0000256" key="4">
    <source>
        <dbReference type="ARBA" id="ARBA00023175"/>
    </source>
</evidence>
<dbReference type="GO" id="GO:0005524">
    <property type="term" value="F:ATP binding"/>
    <property type="evidence" value="ECO:0007669"/>
    <property type="project" value="UniProtKB-KW"/>
</dbReference>
<feature type="domain" description="Myosin motor" evidence="7">
    <location>
        <begin position="1"/>
        <end position="143"/>
    </location>
</feature>
<dbReference type="InterPro" id="IPR001609">
    <property type="entry name" value="Myosin_head_motor_dom-like"/>
</dbReference>
<dbReference type="EMBL" id="JAYWIO010000004">
    <property type="protein sequence ID" value="KAK7267585.1"/>
    <property type="molecule type" value="Genomic_DNA"/>
</dbReference>
<dbReference type="Pfam" id="PF00063">
    <property type="entry name" value="Myosin_head"/>
    <property type="match status" value="1"/>
</dbReference>
<keyword evidence="3 6" id="KW-0518">Myosin</keyword>
<proteinExistence type="inferred from homology"/>
<name>A0AAN9F5A4_CROPI</name>
<evidence type="ECO:0000256" key="6">
    <source>
        <dbReference type="PROSITE-ProRule" id="PRU00782"/>
    </source>
</evidence>
<organism evidence="8 9">
    <name type="scientific">Crotalaria pallida</name>
    <name type="common">Smooth rattlebox</name>
    <name type="synonym">Crotalaria striata</name>
    <dbReference type="NCBI Taxonomy" id="3830"/>
    <lineage>
        <taxon>Eukaryota</taxon>
        <taxon>Viridiplantae</taxon>
        <taxon>Streptophyta</taxon>
        <taxon>Embryophyta</taxon>
        <taxon>Tracheophyta</taxon>
        <taxon>Spermatophyta</taxon>
        <taxon>Magnoliopsida</taxon>
        <taxon>eudicotyledons</taxon>
        <taxon>Gunneridae</taxon>
        <taxon>Pentapetalae</taxon>
        <taxon>rosids</taxon>
        <taxon>fabids</taxon>
        <taxon>Fabales</taxon>
        <taxon>Fabaceae</taxon>
        <taxon>Papilionoideae</taxon>
        <taxon>50 kb inversion clade</taxon>
        <taxon>genistoids sensu lato</taxon>
        <taxon>core genistoids</taxon>
        <taxon>Crotalarieae</taxon>
        <taxon>Crotalaria</taxon>
    </lineage>
</organism>
<dbReference type="Proteomes" id="UP001372338">
    <property type="component" value="Unassembled WGS sequence"/>
</dbReference>
<evidence type="ECO:0000256" key="1">
    <source>
        <dbReference type="ARBA" id="ARBA00022741"/>
    </source>
</evidence>
<comment type="caution">
    <text evidence="6">Lacks conserved residue(s) required for the propagation of feature annotation.</text>
</comment>
<comment type="similarity">
    <text evidence="6">Belongs to the TRAFAC class myosin-kinesin ATPase superfamily. Myosin family.</text>
</comment>
<keyword evidence="2" id="KW-0067">ATP-binding</keyword>
<dbReference type="PANTHER" id="PTHR13140:SF836">
    <property type="entry name" value="MYOSIN-6"/>
    <property type="match status" value="1"/>
</dbReference>
<comment type="caution">
    <text evidence="8">The sequence shown here is derived from an EMBL/GenBank/DDBJ whole genome shotgun (WGS) entry which is preliminary data.</text>
</comment>
<dbReference type="Gene3D" id="3.40.850.10">
    <property type="entry name" value="Kinesin motor domain"/>
    <property type="match status" value="1"/>
</dbReference>
<dbReference type="GO" id="GO:0051015">
    <property type="term" value="F:actin filament binding"/>
    <property type="evidence" value="ECO:0007669"/>
    <property type="project" value="TreeGrafter"/>
</dbReference>
<keyword evidence="1" id="KW-0547">Nucleotide-binding</keyword>
<dbReference type="GO" id="GO:0016020">
    <property type="term" value="C:membrane"/>
    <property type="evidence" value="ECO:0007669"/>
    <property type="project" value="TreeGrafter"/>
</dbReference>
<dbReference type="InterPro" id="IPR036961">
    <property type="entry name" value="Kinesin_motor_dom_sf"/>
</dbReference>
<dbReference type="SUPFAM" id="SSF52540">
    <property type="entry name" value="P-loop containing nucleoside triphosphate hydrolases"/>
    <property type="match status" value="1"/>
</dbReference>
<evidence type="ECO:0000259" key="7">
    <source>
        <dbReference type="PROSITE" id="PS51456"/>
    </source>
</evidence>
<sequence>MPSNQLDFQQSCTHFQKPGGIIALLDEAWSPIKLIFSSTRTKIKLLQNTKHFFMLPNAPLYQQQLQALLETLSATEPQYIRCVKPNNLLKPAIFENKNVLQQLRCGGVMEAIRINCSGFPTRKTFDEFVARFSLLAPEVLDER</sequence>
<protein>
    <recommendedName>
        <fullName evidence="7">Myosin motor domain-containing protein</fullName>
    </recommendedName>
</protein>
<dbReference type="InterPro" id="IPR027417">
    <property type="entry name" value="P-loop_NTPase"/>
</dbReference>
<evidence type="ECO:0000256" key="5">
    <source>
        <dbReference type="ARBA" id="ARBA00023203"/>
    </source>
</evidence>
<evidence type="ECO:0000313" key="9">
    <source>
        <dbReference type="Proteomes" id="UP001372338"/>
    </source>
</evidence>
<dbReference type="GO" id="GO:0007015">
    <property type="term" value="P:actin filament organization"/>
    <property type="evidence" value="ECO:0007669"/>
    <property type="project" value="TreeGrafter"/>
</dbReference>
<evidence type="ECO:0000256" key="2">
    <source>
        <dbReference type="ARBA" id="ARBA00022840"/>
    </source>
</evidence>
<dbReference type="GO" id="GO:0000146">
    <property type="term" value="F:microfilament motor activity"/>
    <property type="evidence" value="ECO:0007669"/>
    <property type="project" value="TreeGrafter"/>
</dbReference>
<accession>A0AAN9F5A4</accession>
<dbReference type="PROSITE" id="PS51456">
    <property type="entry name" value="MYOSIN_MOTOR"/>
    <property type="match status" value="1"/>
</dbReference>
<evidence type="ECO:0000313" key="8">
    <source>
        <dbReference type="EMBL" id="KAK7267585.1"/>
    </source>
</evidence>
<gene>
    <name evidence="8" type="ORF">RIF29_20263</name>
</gene>
<keyword evidence="4" id="KW-0505">Motor protein</keyword>
<dbReference type="AlphaFoldDB" id="A0AAN9F5A4"/>
<dbReference type="GO" id="GO:0005737">
    <property type="term" value="C:cytoplasm"/>
    <property type="evidence" value="ECO:0007669"/>
    <property type="project" value="TreeGrafter"/>
</dbReference>
<reference evidence="8 9" key="1">
    <citation type="submission" date="2024-01" db="EMBL/GenBank/DDBJ databases">
        <title>The genomes of 5 underutilized Papilionoideae crops provide insights into root nodulation and disease resistanc.</title>
        <authorList>
            <person name="Yuan L."/>
        </authorList>
    </citation>
    <scope>NUCLEOTIDE SEQUENCE [LARGE SCALE GENOMIC DNA]</scope>
    <source>
        <strain evidence="8">ZHUSHIDOU_FW_LH</strain>
        <tissue evidence="8">Leaf</tissue>
    </source>
</reference>